<dbReference type="InterPro" id="IPR036388">
    <property type="entry name" value="WH-like_DNA-bd_sf"/>
</dbReference>
<dbReference type="PANTHER" id="PTHR33204:SF18">
    <property type="entry name" value="TRANSCRIPTIONAL REGULATORY PROTEIN"/>
    <property type="match status" value="1"/>
</dbReference>
<dbReference type="InterPro" id="IPR002577">
    <property type="entry name" value="HTH_HxlR"/>
</dbReference>
<dbReference type="Pfam" id="PF01638">
    <property type="entry name" value="HxlR"/>
    <property type="match status" value="1"/>
</dbReference>
<keyword evidence="6" id="KW-1185">Reference proteome</keyword>
<dbReference type="InterPro" id="IPR011991">
    <property type="entry name" value="ArsR-like_HTH"/>
</dbReference>
<dbReference type="InterPro" id="IPR036390">
    <property type="entry name" value="WH_DNA-bd_sf"/>
</dbReference>
<gene>
    <name evidence="5" type="ORF">FHG66_17355</name>
</gene>
<evidence type="ECO:0000313" key="6">
    <source>
        <dbReference type="Proteomes" id="UP000305887"/>
    </source>
</evidence>
<dbReference type="OrthoDB" id="9782219at2"/>
<dbReference type="EMBL" id="VDFU01000028">
    <property type="protein sequence ID" value="TNC47247.1"/>
    <property type="molecule type" value="Genomic_DNA"/>
</dbReference>
<keyword evidence="1" id="KW-0805">Transcription regulation</keyword>
<dbReference type="GO" id="GO:0006355">
    <property type="term" value="P:regulation of DNA-templated transcription"/>
    <property type="evidence" value="ECO:0007669"/>
    <property type="project" value="UniProtKB-ARBA"/>
</dbReference>
<keyword evidence="2" id="KW-0238">DNA-binding</keyword>
<evidence type="ECO:0000256" key="3">
    <source>
        <dbReference type="ARBA" id="ARBA00023163"/>
    </source>
</evidence>
<dbReference type="CDD" id="cd00090">
    <property type="entry name" value="HTH_ARSR"/>
    <property type="match status" value="1"/>
</dbReference>
<dbReference type="SUPFAM" id="SSF55718">
    <property type="entry name" value="SCP-like"/>
    <property type="match status" value="1"/>
</dbReference>
<accession>A0A5C4MT21</accession>
<proteinExistence type="predicted"/>
<evidence type="ECO:0000256" key="1">
    <source>
        <dbReference type="ARBA" id="ARBA00023015"/>
    </source>
</evidence>
<dbReference type="InterPro" id="IPR036527">
    <property type="entry name" value="SCP2_sterol-bd_dom_sf"/>
</dbReference>
<feature type="domain" description="HTH hxlR-type" evidence="4">
    <location>
        <begin position="1"/>
        <end position="94"/>
    </location>
</feature>
<sequence>MAAEVVCSRWTMLVVRELLCGSTRFNDLRRGVPRMSPALLSKRLKELEQAGVVRTEPTRQPGVNDYRLTQAGEELRPLVMGLGTWGQRWVESSLSLRNLDPTLLMWDMRRWIDVRAFPPGRTTVQFLYPDVDEKRRHYWLVIEDGEADRCLIDPGHEVDLHVRSPLRTMTAIWMGYTTLRAEIAAGVVEVDGPPALRSSMSSWLGLSPFAKEARPSSVA</sequence>
<dbReference type="PANTHER" id="PTHR33204">
    <property type="entry name" value="TRANSCRIPTIONAL REGULATOR, MARR FAMILY"/>
    <property type="match status" value="1"/>
</dbReference>
<evidence type="ECO:0000313" key="5">
    <source>
        <dbReference type="EMBL" id="TNC47247.1"/>
    </source>
</evidence>
<dbReference type="Proteomes" id="UP000305887">
    <property type="component" value="Unassembled WGS sequence"/>
</dbReference>
<comment type="caution">
    <text evidence="5">The sequence shown here is derived from an EMBL/GenBank/DDBJ whole genome shotgun (WGS) entry which is preliminary data.</text>
</comment>
<dbReference type="SUPFAM" id="SSF46785">
    <property type="entry name" value="Winged helix' DNA-binding domain"/>
    <property type="match status" value="1"/>
</dbReference>
<dbReference type="GO" id="GO:0003677">
    <property type="term" value="F:DNA binding"/>
    <property type="evidence" value="ECO:0007669"/>
    <property type="project" value="UniProtKB-KW"/>
</dbReference>
<keyword evidence="3" id="KW-0804">Transcription</keyword>
<dbReference type="PROSITE" id="PS51118">
    <property type="entry name" value="HTH_HXLR"/>
    <property type="match status" value="1"/>
</dbReference>
<name>A0A5C4MT21_9RHOB</name>
<evidence type="ECO:0000256" key="2">
    <source>
        <dbReference type="ARBA" id="ARBA00023125"/>
    </source>
</evidence>
<organism evidence="5 6">
    <name type="scientific">Rubellimicrobium rubrum</name>
    <dbReference type="NCBI Taxonomy" id="2585369"/>
    <lineage>
        <taxon>Bacteria</taxon>
        <taxon>Pseudomonadati</taxon>
        <taxon>Pseudomonadota</taxon>
        <taxon>Alphaproteobacteria</taxon>
        <taxon>Rhodobacterales</taxon>
        <taxon>Roseobacteraceae</taxon>
        <taxon>Rubellimicrobium</taxon>
    </lineage>
</organism>
<dbReference type="Gene3D" id="1.10.10.10">
    <property type="entry name" value="Winged helix-like DNA-binding domain superfamily/Winged helix DNA-binding domain"/>
    <property type="match status" value="1"/>
</dbReference>
<protein>
    <submittedName>
        <fullName evidence="5">Helix-turn-helix transcriptional regulator</fullName>
    </submittedName>
</protein>
<reference evidence="5 6" key="1">
    <citation type="submission" date="2019-06" db="EMBL/GenBank/DDBJ databases">
        <title>YIM 131921 draft genome.</title>
        <authorList>
            <person name="Jiang L."/>
        </authorList>
    </citation>
    <scope>NUCLEOTIDE SEQUENCE [LARGE SCALE GENOMIC DNA]</scope>
    <source>
        <strain evidence="5 6">YIM 131921</strain>
    </source>
</reference>
<evidence type="ECO:0000259" key="4">
    <source>
        <dbReference type="PROSITE" id="PS51118"/>
    </source>
</evidence>
<dbReference type="AlphaFoldDB" id="A0A5C4MT21"/>